<evidence type="ECO:0000256" key="2">
    <source>
        <dbReference type="SAM" id="Phobius"/>
    </source>
</evidence>
<evidence type="ECO:0000256" key="3">
    <source>
        <dbReference type="SAM" id="SignalP"/>
    </source>
</evidence>
<feature type="chain" id="PRO_5016240696" evidence="3">
    <location>
        <begin position="25"/>
        <end position="431"/>
    </location>
</feature>
<dbReference type="EMBL" id="CP030140">
    <property type="protein sequence ID" value="AWX69325.1"/>
    <property type="molecule type" value="Genomic_DNA"/>
</dbReference>
<organism evidence="4 5">
    <name type="scientific">[Mycoplasma] anseris</name>
    <dbReference type="NCBI Taxonomy" id="92400"/>
    <lineage>
        <taxon>Bacteria</taxon>
        <taxon>Bacillati</taxon>
        <taxon>Mycoplasmatota</taxon>
        <taxon>Mycoplasmoidales</taxon>
        <taxon>Metamycoplasmataceae</taxon>
        <taxon>Metamycoplasma</taxon>
    </lineage>
</organism>
<proteinExistence type="predicted"/>
<reference evidence="5" key="1">
    <citation type="submission" date="2018-06" db="EMBL/GenBank/DDBJ databases">
        <title>Complete genome sequences of Mycoplasma anatis, M. anseris and M. cloacale type strains.</title>
        <authorList>
            <person name="Grozner D."/>
            <person name="Forro B."/>
            <person name="Sulyok K.M."/>
            <person name="Marton S."/>
            <person name="Kreizinger Z."/>
            <person name="Banyai K."/>
            <person name="Gyuranecz M."/>
        </authorList>
    </citation>
    <scope>NUCLEOTIDE SEQUENCE [LARGE SCALE GENOMIC DNA]</scope>
    <source>
        <strain evidence="5">ATCC 49234</strain>
    </source>
</reference>
<accession>A0A2Z4NCY1</accession>
<keyword evidence="2" id="KW-0812">Transmembrane</keyword>
<gene>
    <name evidence="4" type="ORF">DP065_00960</name>
</gene>
<sequence>MLKKKLILSSVALLPLTPVVLMSAATNENSSNERKTIIELQQLAVKKIQVSMGNYFSPTDLTAAAKMVLANQEFINAYNEANANGGTISAATFDAAAKKILAFDLKTYLYDKYVENNDVYDRIEKFENFSNTSEWIKKYMTLANNEFRLPYKENQQDVEIVLKNKVSLKEELKTKNEQEGTFLIAKWLNQANLFRSVLYDYVLPTTLIKEISKNVELFKNTKYQPIYETVNTKLAPFKEFLATNKLEVSAKYDSKISYDENVNALENKTEITDSINALREYITYYEAKLKEGKSPVEAFLTEKVKVESLEQLNKKLNDILLPLLYANTELADGHNFNADKLSSFDSKLLSSAQMSLLLKQLTDKEDKITKLEDKIKELEEGINNSKSNSKVHDIIWWIIALLTLLILILLIALIIKKKKECKKNHEEQANA</sequence>
<dbReference type="Proteomes" id="UP000250218">
    <property type="component" value="Chromosome"/>
</dbReference>
<evidence type="ECO:0000313" key="4">
    <source>
        <dbReference type="EMBL" id="AWX69325.1"/>
    </source>
</evidence>
<dbReference type="KEGG" id="mane:DP065_00960"/>
<dbReference type="RefSeq" id="WP_033178732.1">
    <property type="nucleotide sequence ID" value="NZ_CP030140.1"/>
</dbReference>
<dbReference type="AlphaFoldDB" id="A0A2Z4NCY1"/>
<keyword evidence="3" id="KW-0732">Signal</keyword>
<feature type="transmembrane region" description="Helical" evidence="2">
    <location>
        <begin position="394"/>
        <end position="415"/>
    </location>
</feature>
<feature type="signal peptide" evidence="3">
    <location>
        <begin position="1"/>
        <end position="24"/>
    </location>
</feature>
<keyword evidence="1" id="KW-0175">Coiled coil</keyword>
<keyword evidence="2" id="KW-1133">Transmembrane helix</keyword>
<feature type="coiled-coil region" evidence="1">
    <location>
        <begin position="354"/>
        <end position="388"/>
    </location>
</feature>
<keyword evidence="5" id="KW-1185">Reference proteome</keyword>
<keyword evidence="2" id="KW-0472">Membrane</keyword>
<evidence type="ECO:0000256" key="1">
    <source>
        <dbReference type="SAM" id="Coils"/>
    </source>
</evidence>
<evidence type="ECO:0000313" key="5">
    <source>
        <dbReference type="Proteomes" id="UP000250218"/>
    </source>
</evidence>
<name>A0A2Z4NCY1_9BACT</name>
<protein>
    <submittedName>
        <fullName evidence="4">Uncharacterized protein</fullName>
    </submittedName>
</protein>